<dbReference type="AlphaFoldDB" id="A0A058ZS87"/>
<proteinExistence type="inferred from homology"/>
<dbReference type="SMART" id="SM00270">
    <property type="entry name" value="ChtBD1"/>
    <property type="match status" value="1"/>
</dbReference>
<dbReference type="InterPro" id="IPR036861">
    <property type="entry name" value="Endochitinase-like_sf"/>
</dbReference>
<evidence type="ECO:0000256" key="3">
    <source>
        <dbReference type="PROSITE-ProRule" id="PRU00261"/>
    </source>
</evidence>
<dbReference type="CDD" id="cd00035">
    <property type="entry name" value="ChtBD1"/>
    <property type="match status" value="1"/>
</dbReference>
<dbReference type="SUPFAM" id="SSF53955">
    <property type="entry name" value="Lysozyme-like"/>
    <property type="match status" value="1"/>
</dbReference>
<organism evidence="7">
    <name type="scientific">Eucalyptus grandis</name>
    <name type="common">Flooded gum</name>
    <dbReference type="NCBI Taxonomy" id="71139"/>
    <lineage>
        <taxon>Eukaryota</taxon>
        <taxon>Viridiplantae</taxon>
        <taxon>Streptophyta</taxon>
        <taxon>Embryophyta</taxon>
        <taxon>Tracheophyta</taxon>
        <taxon>Spermatophyta</taxon>
        <taxon>Magnoliopsida</taxon>
        <taxon>eudicotyledons</taxon>
        <taxon>Gunneridae</taxon>
        <taxon>Pentapetalae</taxon>
        <taxon>rosids</taxon>
        <taxon>malvids</taxon>
        <taxon>Myrtales</taxon>
        <taxon>Myrtaceae</taxon>
        <taxon>Myrtoideae</taxon>
        <taxon>Eucalypteae</taxon>
        <taxon>Eucalyptus</taxon>
    </lineage>
</organism>
<dbReference type="GO" id="GO:0004568">
    <property type="term" value="F:chitinase activity"/>
    <property type="evidence" value="ECO:0000318"/>
    <property type="project" value="GO_Central"/>
</dbReference>
<protein>
    <recommendedName>
        <fullName evidence="5">Chitin-binding type-1 domain-containing protein</fullName>
    </recommendedName>
</protein>
<dbReference type="Gramene" id="KCW44673">
    <property type="protein sequence ID" value="KCW44673"/>
    <property type="gene ID" value="EUGRSUZ_L01796"/>
</dbReference>
<dbReference type="STRING" id="71139.A0A058ZS87"/>
<dbReference type="PANTHER" id="PTHR22595:SF193">
    <property type="entry name" value="ENDOCHITINASE EP3"/>
    <property type="match status" value="1"/>
</dbReference>
<dbReference type="EMBL" id="MU848611">
    <property type="protein sequence ID" value="KAK2632261.1"/>
    <property type="molecule type" value="Genomic_DNA"/>
</dbReference>
<dbReference type="InterPro" id="IPR023346">
    <property type="entry name" value="Lysozyme-like_dom_sf"/>
</dbReference>
<dbReference type="CDD" id="cd00325">
    <property type="entry name" value="chitinase_GH19"/>
    <property type="match status" value="1"/>
</dbReference>
<feature type="signal peptide" evidence="4">
    <location>
        <begin position="1"/>
        <end position="30"/>
    </location>
</feature>
<dbReference type="OMA" id="YCDESNA"/>
<dbReference type="EMBL" id="KK199127">
    <property type="protein sequence ID" value="KCW44673.1"/>
    <property type="molecule type" value="Genomic_DNA"/>
</dbReference>
<evidence type="ECO:0000313" key="8">
    <source>
        <dbReference type="Proteomes" id="UP000030711"/>
    </source>
</evidence>
<name>A0A058ZS87_EUCGR</name>
<reference evidence="7" key="1">
    <citation type="submission" date="2013-07" db="EMBL/GenBank/DDBJ databases">
        <title>The genome of Eucalyptus grandis.</title>
        <authorList>
            <person name="Schmutz J."/>
            <person name="Hayes R."/>
            <person name="Myburg A."/>
            <person name="Tuskan G."/>
            <person name="Grattapaglia D."/>
            <person name="Rokhsar D.S."/>
        </authorList>
    </citation>
    <scope>NUCLEOTIDE SEQUENCE</scope>
    <source>
        <tissue evidence="7">Leaf extractions</tissue>
    </source>
</reference>
<accession>A0A058ZS87</accession>
<dbReference type="PROSITE" id="PS50941">
    <property type="entry name" value="CHIT_BIND_I_2"/>
    <property type="match status" value="1"/>
</dbReference>
<dbReference type="InterPro" id="IPR001002">
    <property type="entry name" value="Chitin-bd_1"/>
</dbReference>
<reference evidence="6" key="3">
    <citation type="submission" date="2023-04" db="EMBL/GenBank/DDBJ databases">
        <title>WGS assembly of Eucalyptus grandis.</title>
        <authorList>
            <person name="Myburg A."/>
            <person name="Grattapaglia D."/>
            <person name="Tuskan G."/>
            <person name="Hellsten U."/>
            <person name="Hayes R."/>
            <person name="Grimwood J."/>
            <person name="Jenkins J."/>
            <person name="Lindquist E."/>
            <person name="Tice H."/>
            <person name="Bauer D."/>
            <person name="Goodstein D."/>
            <person name="Dubchak I."/>
            <person name="Poliakov A."/>
            <person name="Mizrachi E."/>
            <person name="Kullan A."/>
            <person name="Hussey S."/>
            <person name="Pinard D."/>
            <person name="Van D."/>
            <person name="Singh P."/>
            <person name="Van J."/>
            <person name="Silva-Junior O."/>
            <person name="Togawa R."/>
            <person name="Pappas M."/>
            <person name="Faria D."/>
            <person name="Sansaloni C."/>
            <person name="Petroli C."/>
            <person name="Yang X."/>
            <person name="Ranjan P."/>
            <person name="Tschaplinski T."/>
            <person name="Ye C."/>
            <person name="Li T."/>
            <person name="Sterck L."/>
            <person name="Vanneste K."/>
            <person name="Murat F."/>
            <person name="Soler M."/>
            <person name="Clemente H."/>
            <person name="Saidi N."/>
            <person name="Cassan-Wang H."/>
            <person name="Dunand C."/>
            <person name="Hefer C."/>
            <person name="Bornberg-Bauer E."/>
            <person name="Kersting A."/>
            <person name="Vining K."/>
            <person name="Amarasinghe V."/>
            <person name="Ranik M."/>
            <person name="Naithani S."/>
            <person name="Elser J."/>
            <person name="Boyd A."/>
            <person name="Liston A."/>
            <person name="Spatafora J."/>
            <person name="Dharmwardhana P."/>
            <person name="Raja R."/>
            <person name="Sullivan C."/>
            <person name="Romanel E."/>
            <person name="Alves-Ferreira M."/>
            <person name="Kulheim C."/>
            <person name="Foley W."/>
            <person name="Carocha V."/>
            <person name="Paiva J."/>
            <person name="Kudrna D."/>
            <person name="Brommonschenkel S."/>
            <person name="Pasquali G."/>
            <person name="Byrne M."/>
            <person name="Rigault P."/>
            <person name="Tibbits J."/>
            <person name="Spokevicius A."/>
            <person name="Jones R."/>
            <person name="Steane D."/>
            <person name="Vaillancourt R."/>
            <person name="Potts B."/>
            <person name="Joubert F."/>
            <person name="Barry K."/>
            <person name="Pappas G."/>
            <person name="Strauss S."/>
            <person name="Jaiswal P."/>
            <person name="Grima-Pettenati J."/>
            <person name="Salse J."/>
            <person name="Van D."/>
            <person name="Rokhsar D."/>
            <person name="Schmutz J."/>
        </authorList>
    </citation>
    <scope>NUCLEOTIDE SEQUENCE</scope>
    <source>
        <tissue evidence="6">Leaf extractions</tissue>
    </source>
</reference>
<evidence type="ECO:0000259" key="5">
    <source>
        <dbReference type="PROSITE" id="PS50941"/>
    </source>
</evidence>
<evidence type="ECO:0000256" key="1">
    <source>
        <dbReference type="ARBA" id="ARBA00009373"/>
    </source>
</evidence>
<dbReference type="GO" id="GO:0006032">
    <property type="term" value="P:chitin catabolic process"/>
    <property type="evidence" value="ECO:0007669"/>
    <property type="project" value="InterPro"/>
</dbReference>
<keyword evidence="4" id="KW-0732">Signal</keyword>
<comment type="similarity">
    <text evidence="1">Belongs to the glycosyl hydrolase 19 family. Chitinase class I subfamily.</text>
</comment>
<dbReference type="SUPFAM" id="SSF57016">
    <property type="entry name" value="Plant lectins/antimicrobial peptides"/>
    <property type="match status" value="1"/>
</dbReference>
<feature type="disulfide bond" evidence="3">
    <location>
        <begin position="40"/>
        <end position="54"/>
    </location>
</feature>
<feature type="domain" description="Chitin-binding type-1" evidence="5">
    <location>
        <begin position="30"/>
        <end position="65"/>
    </location>
</feature>
<evidence type="ECO:0000313" key="6">
    <source>
        <dbReference type="EMBL" id="KAK2632261.1"/>
    </source>
</evidence>
<dbReference type="Gene3D" id="1.10.530.10">
    <property type="match status" value="1"/>
</dbReference>
<gene>
    <name evidence="7" type="ORF">EUGRSUZ_L01796</name>
</gene>
<evidence type="ECO:0000256" key="4">
    <source>
        <dbReference type="SAM" id="SignalP"/>
    </source>
</evidence>
<keyword evidence="3" id="KW-1015">Disulfide bond</keyword>
<dbReference type="Gene3D" id="3.30.60.10">
    <property type="entry name" value="Endochitinase-like"/>
    <property type="match status" value="1"/>
</dbReference>
<dbReference type="PROSITE" id="PS00773">
    <property type="entry name" value="CHITINASE_19_1"/>
    <property type="match status" value="1"/>
</dbReference>
<sequence>MTTLQLNKLLLPAAVLAVIIVSALPDTTSAQHCQCAPNLCCCRWGYSGTGDAYCGIGCQAGPCSTPPPANNMSVADVAAESCKGKGFYSRGTFLEAVGSYPLFGRAESVNDSIREIAAFFGHVTFETGYMCYKNEIDGASMDFCDETATQYACNPNKGIGFNGLNGLNSPETVSTSPRISSKASPWYSMNFVQLVMDQGFRATIRAMNGVLECGGKNPASIQARVQYYTKYCNQLEAAPGDNLTC</sequence>
<reference evidence="6" key="2">
    <citation type="journal article" date="2014" name="Nature">
        <title>The genome of Eucalyptus grandis.</title>
        <authorList>
            <person name="Myburg A.A."/>
            <person name="Grattapaglia D."/>
            <person name="Tuskan G.A."/>
            <person name="Hellsten U."/>
            <person name="Hayes R.D."/>
            <person name="Grimwood J."/>
            <person name="Jenkins J."/>
            <person name="Lindquist E."/>
            <person name="Tice H."/>
            <person name="Bauer D."/>
            <person name="Goodstein D.M."/>
            <person name="Dubchak I."/>
            <person name="Poliakov A."/>
            <person name="Mizrachi E."/>
            <person name="Kullan A.R."/>
            <person name="Hussey S.G."/>
            <person name="Pinard D."/>
            <person name="van der Merwe K."/>
            <person name="Singh P."/>
            <person name="van Jaarsveld I."/>
            <person name="Silva-Junior O.B."/>
            <person name="Togawa R.C."/>
            <person name="Pappas M.R."/>
            <person name="Faria D.A."/>
            <person name="Sansaloni C.P."/>
            <person name="Petroli C.D."/>
            <person name="Yang X."/>
            <person name="Ranjan P."/>
            <person name="Tschaplinski T.J."/>
            <person name="Ye C.Y."/>
            <person name="Li T."/>
            <person name="Sterck L."/>
            <person name="Vanneste K."/>
            <person name="Murat F."/>
            <person name="Soler M."/>
            <person name="Clemente H.S."/>
            <person name="Saidi N."/>
            <person name="Cassan-Wang H."/>
            <person name="Dunand C."/>
            <person name="Hefer C.A."/>
            <person name="Bornberg-Bauer E."/>
            <person name="Kersting A.R."/>
            <person name="Vining K."/>
            <person name="Amarasinghe V."/>
            <person name="Ranik M."/>
            <person name="Naithani S."/>
            <person name="Elser J."/>
            <person name="Boyd A.E."/>
            <person name="Liston A."/>
            <person name="Spatafora J.W."/>
            <person name="Dharmwardhana P."/>
            <person name="Raja R."/>
            <person name="Sullivan C."/>
            <person name="Romanel E."/>
            <person name="Alves-Ferreira M."/>
            <person name="Kulheim C."/>
            <person name="Foley W."/>
            <person name="Carocha V."/>
            <person name="Paiva J."/>
            <person name="Kudrna D."/>
            <person name="Brommonschenkel S.H."/>
            <person name="Pasquali G."/>
            <person name="Byrne M."/>
            <person name="Rigault P."/>
            <person name="Tibbits J."/>
            <person name="Spokevicius A."/>
            <person name="Jones R.C."/>
            <person name="Steane D.A."/>
            <person name="Vaillancourt R.E."/>
            <person name="Potts B.M."/>
            <person name="Joubert F."/>
            <person name="Barry K."/>
            <person name="Pappas G.J."/>
            <person name="Strauss S.H."/>
            <person name="Jaiswal P."/>
            <person name="Grima-Pettenati J."/>
            <person name="Salse J."/>
            <person name="Van de Peer Y."/>
            <person name="Rokhsar D.S."/>
            <person name="Schmutz J."/>
        </authorList>
    </citation>
    <scope>NUCLEOTIDE SEQUENCE</scope>
    <source>
        <tissue evidence="6">Leaf extractions</tissue>
    </source>
</reference>
<comment type="caution">
    <text evidence="3">Lacks conserved residue(s) required for the propagation of feature annotation.</text>
</comment>
<evidence type="ECO:0000256" key="2">
    <source>
        <dbReference type="ARBA" id="ARBA00022669"/>
    </source>
</evidence>
<reference evidence="6" key="4">
    <citation type="submission" date="2023-07" db="EMBL/GenBank/DDBJ databases">
        <authorList>
            <person name="Myburg A.A."/>
            <person name="Grattapaglia D."/>
            <person name="Tuskan G.A."/>
            <person name="Hellsten U."/>
            <person name="Hayes R.D."/>
            <person name="Grimwood J."/>
            <person name="Jenkins J."/>
            <person name="Lindquist E."/>
            <person name="Tice H."/>
            <person name="Bauer D."/>
            <person name="Goodstein D.M."/>
            <person name="Dubchak I."/>
            <person name="Poliakov A."/>
            <person name="Mizrachi E."/>
            <person name="Kullan A.R."/>
            <person name="Hussey S.G."/>
            <person name="Pinard D."/>
            <person name="Van D.M."/>
            <person name="Singh P."/>
            <person name="Van J.I."/>
            <person name="Silva-Junior O.B."/>
            <person name="Togawa R.C."/>
            <person name="Pappas M.R."/>
            <person name="Faria D.A."/>
            <person name="Sansaloni C.P."/>
            <person name="Petroli C.D."/>
            <person name="Yang X."/>
            <person name="Ranjan P."/>
            <person name="Tschaplinski T.J."/>
            <person name="Ye C.Y."/>
            <person name="Li T."/>
            <person name="Sterck L."/>
            <person name="Vanneste K."/>
            <person name="Murat F."/>
            <person name="Soler M."/>
            <person name="Clemente H.S."/>
            <person name="Saidi N."/>
            <person name="Cassan-Wang H."/>
            <person name="Dunand C."/>
            <person name="Hefer C.A."/>
            <person name="Bornberg-Bauer E."/>
            <person name="Kersting A.R."/>
            <person name="Vining K."/>
            <person name="Amarasinghe V."/>
            <person name="Ranik M."/>
            <person name="Naithani S."/>
            <person name="Elser J."/>
            <person name="Boyd A.E."/>
            <person name="Liston A."/>
            <person name="Spatafora J.W."/>
            <person name="Dharmwardhana P."/>
            <person name="Raja R."/>
            <person name="Sullivan C."/>
            <person name="Romanel E."/>
            <person name="Alves-Ferreira M."/>
            <person name="Kulheim C."/>
            <person name="Foley W."/>
            <person name="Carocha V."/>
            <person name="Paiva J."/>
            <person name="Kudrna D."/>
            <person name="Brommonschenkel S.H."/>
            <person name="Pasquali G."/>
            <person name="Byrne M."/>
            <person name="Rigault P."/>
            <person name="Tibbits J."/>
            <person name="Spokevicius A."/>
            <person name="Jones R.C."/>
            <person name="Steane D.A."/>
            <person name="Vaillancourt R.E."/>
            <person name="Potts B.M."/>
            <person name="Joubert F."/>
            <person name="Barry K."/>
            <person name="Pappas G.J."/>
            <person name="Strauss S.H."/>
            <person name="Jaiswal P."/>
            <person name="Grima-Pettenati J."/>
            <person name="Salse J."/>
            <person name="Van D.P."/>
            <person name="Rokhsar D.S."/>
            <person name="Schmutz J."/>
        </authorList>
    </citation>
    <scope>NUCLEOTIDE SEQUENCE</scope>
    <source>
        <tissue evidence="6">Leaf extractions</tissue>
    </source>
</reference>
<dbReference type="Pfam" id="PF00182">
    <property type="entry name" value="Glyco_hydro_19"/>
    <property type="match status" value="2"/>
</dbReference>
<dbReference type="InterPro" id="IPR000726">
    <property type="entry name" value="Glyco_hydro_19_cat"/>
</dbReference>
<evidence type="ECO:0000313" key="7">
    <source>
        <dbReference type="EMBL" id="KCW44673.1"/>
    </source>
</evidence>
<dbReference type="GO" id="GO:0008061">
    <property type="term" value="F:chitin binding"/>
    <property type="evidence" value="ECO:0007669"/>
    <property type="project" value="UniProtKB-UniRule"/>
</dbReference>
<keyword evidence="8" id="KW-1185">Reference proteome</keyword>
<dbReference type="PANTHER" id="PTHR22595">
    <property type="entry name" value="CHITINASE-RELATED"/>
    <property type="match status" value="1"/>
</dbReference>
<dbReference type="Proteomes" id="UP000030711">
    <property type="component" value="Unassembled WGS sequence"/>
</dbReference>
<keyword evidence="2 3" id="KW-0147">Chitin-binding</keyword>
<dbReference type="GO" id="GO:0016998">
    <property type="term" value="P:cell wall macromolecule catabolic process"/>
    <property type="evidence" value="ECO:0007669"/>
    <property type="project" value="InterPro"/>
</dbReference>
<dbReference type="InParanoid" id="A0A058ZS87"/>
<feature type="chain" id="PRO_5042325497" description="Chitin-binding type-1 domain-containing protein" evidence="4">
    <location>
        <begin position="31"/>
        <end position="245"/>
    </location>
</feature>